<evidence type="ECO:0000313" key="3">
    <source>
        <dbReference type="Proteomes" id="UP000078476"/>
    </source>
</evidence>
<reference evidence="2 3" key="1">
    <citation type="submission" date="2016-03" db="EMBL/GenBank/DDBJ databases">
        <authorList>
            <person name="Ploux O."/>
        </authorList>
    </citation>
    <scope>NUCLEOTIDE SEQUENCE [LARGE SCALE GENOMIC DNA]</scope>
    <source>
        <strain evidence="2 3">R-45370</strain>
    </source>
</reference>
<comment type="caution">
    <text evidence="2">The sequence shown here is derived from an EMBL/GenBank/DDBJ whole genome shotgun (WGS) entry which is preliminary data.</text>
</comment>
<dbReference type="Proteomes" id="UP000078476">
    <property type="component" value="Unassembled WGS sequence"/>
</dbReference>
<keyword evidence="1" id="KW-0812">Transmembrane</keyword>
<feature type="transmembrane region" description="Helical" evidence="1">
    <location>
        <begin position="97"/>
        <end position="116"/>
    </location>
</feature>
<keyword evidence="1" id="KW-1133">Transmembrane helix</keyword>
<evidence type="ECO:0000313" key="2">
    <source>
        <dbReference type="EMBL" id="OAI12958.1"/>
    </source>
</evidence>
<dbReference type="RefSeq" id="WP_066984831.1">
    <property type="nucleotide sequence ID" value="NZ_LUUI01000125.1"/>
</dbReference>
<keyword evidence="1" id="KW-0472">Membrane</keyword>
<dbReference type="EMBL" id="LUUI01000125">
    <property type="protein sequence ID" value="OAI12958.1"/>
    <property type="molecule type" value="Genomic_DNA"/>
</dbReference>
<dbReference type="STRING" id="980561.A1359_01460"/>
<name>A0A177N4L5_9GAMM</name>
<accession>A0A177N4L5</accession>
<keyword evidence="3" id="KW-1185">Reference proteome</keyword>
<sequence length="170" mass="20005">MLIDSLSLLFAYTSFITWLEALMVGSALAVLIYAITPIPALDSQERTPATLYFYLQWSWLGYLKLKDAFWPFFILFNGVLFYIDYRVQDGSFTVASWITMHIIMAMPLIYWTGAVWRCSKNSASRIWPTIARWMTVMAYCDYALRWVIYQYFPNILFNCQQMIIQWGDCV</sequence>
<proteinExistence type="predicted"/>
<evidence type="ECO:0000256" key="1">
    <source>
        <dbReference type="SAM" id="Phobius"/>
    </source>
</evidence>
<feature type="transmembrane region" description="Helical" evidence="1">
    <location>
        <begin position="68"/>
        <end position="85"/>
    </location>
</feature>
<protein>
    <submittedName>
        <fullName evidence="2">Uncharacterized protein</fullName>
    </submittedName>
</protein>
<dbReference type="OrthoDB" id="5571302at2"/>
<organism evidence="2 3">
    <name type="scientific">Methylomonas lenta</name>
    <dbReference type="NCBI Taxonomy" id="980561"/>
    <lineage>
        <taxon>Bacteria</taxon>
        <taxon>Pseudomonadati</taxon>
        <taxon>Pseudomonadota</taxon>
        <taxon>Gammaproteobacteria</taxon>
        <taxon>Methylococcales</taxon>
        <taxon>Methylococcaceae</taxon>
        <taxon>Methylomonas</taxon>
    </lineage>
</organism>
<dbReference type="AlphaFoldDB" id="A0A177N4L5"/>
<feature type="transmembrane region" description="Helical" evidence="1">
    <location>
        <begin position="15"/>
        <end position="36"/>
    </location>
</feature>
<gene>
    <name evidence="2" type="ORF">A1359_01460</name>
</gene>